<dbReference type="RefSeq" id="WP_167228347.1">
    <property type="nucleotide sequence ID" value="NZ_JAAQPH010000018.1"/>
</dbReference>
<evidence type="ECO:0000259" key="1">
    <source>
        <dbReference type="Pfam" id="PF05099"/>
    </source>
</evidence>
<name>A0A967F139_9PROT</name>
<evidence type="ECO:0000313" key="2">
    <source>
        <dbReference type="EMBL" id="NIA71089.1"/>
    </source>
</evidence>
<feature type="domain" description="Co-chaperone DjlA N-terminal" evidence="1">
    <location>
        <begin position="29"/>
        <end position="145"/>
    </location>
</feature>
<protein>
    <submittedName>
        <fullName evidence="2">TerB family tellurite resistance protein</fullName>
    </submittedName>
</protein>
<reference evidence="2" key="1">
    <citation type="submission" date="2020-03" db="EMBL/GenBank/DDBJ databases">
        <title>Genome of Pelagibius litoralis DSM 21314T.</title>
        <authorList>
            <person name="Wang G."/>
        </authorList>
    </citation>
    <scope>NUCLEOTIDE SEQUENCE</scope>
    <source>
        <strain evidence="2">DSM 21314</strain>
    </source>
</reference>
<comment type="caution">
    <text evidence="2">The sequence shown here is derived from an EMBL/GenBank/DDBJ whole genome shotgun (WGS) entry which is preliminary data.</text>
</comment>
<accession>A0A967F139</accession>
<dbReference type="Proteomes" id="UP000761264">
    <property type="component" value="Unassembled WGS sequence"/>
</dbReference>
<dbReference type="InterPro" id="IPR029024">
    <property type="entry name" value="TerB-like"/>
</dbReference>
<dbReference type="CDD" id="cd07313">
    <property type="entry name" value="terB_like_2"/>
    <property type="match status" value="1"/>
</dbReference>
<keyword evidence="3" id="KW-1185">Reference proteome</keyword>
<proteinExistence type="predicted"/>
<evidence type="ECO:0000313" key="3">
    <source>
        <dbReference type="Proteomes" id="UP000761264"/>
    </source>
</evidence>
<gene>
    <name evidence="2" type="ORF">HBA54_21040</name>
</gene>
<dbReference type="AlphaFoldDB" id="A0A967F139"/>
<dbReference type="Pfam" id="PF05099">
    <property type="entry name" value="TerB"/>
    <property type="match status" value="1"/>
</dbReference>
<organism evidence="2 3">
    <name type="scientific">Pelagibius litoralis</name>
    <dbReference type="NCBI Taxonomy" id="374515"/>
    <lineage>
        <taxon>Bacteria</taxon>
        <taxon>Pseudomonadati</taxon>
        <taxon>Pseudomonadota</taxon>
        <taxon>Alphaproteobacteria</taxon>
        <taxon>Rhodospirillales</taxon>
        <taxon>Rhodovibrionaceae</taxon>
        <taxon>Pelagibius</taxon>
    </lineage>
</organism>
<dbReference type="EMBL" id="JAAQPH010000018">
    <property type="protein sequence ID" value="NIA71089.1"/>
    <property type="molecule type" value="Genomic_DNA"/>
</dbReference>
<dbReference type="Gene3D" id="1.10.3680.10">
    <property type="entry name" value="TerB-like"/>
    <property type="match status" value="1"/>
</dbReference>
<dbReference type="SUPFAM" id="SSF158682">
    <property type="entry name" value="TerB-like"/>
    <property type="match status" value="1"/>
</dbReference>
<dbReference type="InterPro" id="IPR007791">
    <property type="entry name" value="DjlA_N"/>
</dbReference>
<sequence>MLDKIKAFFNDQLDAGPTAAGNHGTDQLQLAAVALLVEAAQMDDDFGTAERSKIIELVQRRFELSEAASHELLQAASDKVDQSIQIFGFTRVVNDAFSADERVEMMEMLWEVAYADGELHDYESNLMRRLAGLLHVSDRDSGEARKRALARLGPES</sequence>